<accession>A0A4Q9MQ24</accession>
<dbReference type="GO" id="GO:0034551">
    <property type="term" value="P:mitochondrial respiratory chain complex III assembly"/>
    <property type="evidence" value="ECO:0007669"/>
    <property type="project" value="TreeGrafter"/>
</dbReference>
<dbReference type="Pfam" id="PF03981">
    <property type="entry name" value="Ubiq_cyt_C_chap"/>
    <property type="match status" value="2"/>
</dbReference>
<evidence type="ECO:0000259" key="3">
    <source>
        <dbReference type="Pfam" id="PF03981"/>
    </source>
</evidence>
<sequence length="388" mass="43282">MVARSVLAHRLRLSATVPHVRYARALTTQQQQQPSTSNPPPAGNLAKDVPPPPQTWLTKRVKESPMARAAFLKLITLMGYGSAKQYAGRRAFAMYTDLCVPRPDEESAFWKDDCHLPPTFQSWFTITNLHVWLLTVRLRALPPPLGTNYVQGLIDHFFLDIEDRVRTVLQPVSPNSIAPPQNLRPYTTPSDFYTVAGAQGKPRPKGSAPERLVTRQMKIFKEQWAGMGMSLDYGLVHSDAELAAAVWRNLLGARGARGIAYPSSEGATVDKPFFRRTINLVGGEVEKVEQIEKVGYEVEESRDDGSGIHDFPPAEVDKYVRYPELMATLVEYIRRETVRLQNLPDEQIIGKQEFGTESHGLGTMRFGPVKTADGLVASFVSQPEVSEV</sequence>
<protein>
    <recommendedName>
        <fullName evidence="3">Ubiquinol-cytochrome c chaperone domain-containing protein</fullName>
    </recommendedName>
</protein>
<evidence type="ECO:0000256" key="2">
    <source>
        <dbReference type="SAM" id="MobiDB-lite"/>
    </source>
</evidence>
<organism evidence="4">
    <name type="scientific">Dichomitus squalens</name>
    <dbReference type="NCBI Taxonomy" id="114155"/>
    <lineage>
        <taxon>Eukaryota</taxon>
        <taxon>Fungi</taxon>
        <taxon>Dikarya</taxon>
        <taxon>Basidiomycota</taxon>
        <taxon>Agaricomycotina</taxon>
        <taxon>Agaricomycetes</taxon>
        <taxon>Polyporales</taxon>
        <taxon>Polyporaceae</taxon>
        <taxon>Dichomitus</taxon>
    </lineage>
</organism>
<gene>
    <name evidence="4" type="ORF">BD311DRAFT_758817</name>
</gene>
<dbReference type="EMBL" id="ML143423">
    <property type="protein sequence ID" value="TBU28321.1"/>
    <property type="molecule type" value="Genomic_DNA"/>
</dbReference>
<comment type="similarity">
    <text evidence="1">Belongs to the CBP3 family.</text>
</comment>
<reference evidence="4" key="1">
    <citation type="submission" date="2019-01" db="EMBL/GenBank/DDBJ databases">
        <title>Draft genome sequences of three monokaryotic isolates of the white-rot basidiomycete fungus Dichomitus squalens.</title>
        <authorList>
            <consortium name="DOE Joint Genome Institute"/>
            <person name="Lopez S.C."/>
            <person name="Andreopoulos B."/>
            <person name="Pangilinan J."/>
            <person name="Lipzen A."/>
            <person name="Riley R."/>
            <person name="Ahrendt S."/>
            <person name="Ng V."/>
            <person name="Barry K."/>
            <person name="Daum C."/>
            <person name="Grigoriev I.V."/>
            <person name="Hilden K.S."/>
            <person name="Makela M.R."/>
            <person name="de Vries R.P."/>
        </authorList>
    </citation>
    <scope>NUCLEOTIDE SEQUENCE [LARGE SCALE GENOMIC DNA]</scope>
    <source>
        <strain evidence="4">OM18370.1</strain>
    </source>
</reference>
<proteinExistence type="inferred from homology"/>
<dbReference type="GO" id="GO:0005739">
    <property type="term" value="C:mitochondrion"/>
    <property type="evidence" value="ECO:0007669"/>
    <property type="project" value="TreeGrafter"/>
</dbReference>
<dbReference type="OrthoDB" id="10253878at2759"/>
<dbReference type="PANTHER" id="PTHR12184">
    <property type="entry name" value="UBIQUINOL-CYTOCHROME C REDUCTASE COMPLEX ASSEMBLY FACTOR 1 FAMILY MEMBER"/>
    <property type="match status" value="1"/>
</dbReference>
<evidence type="ECO:0000256" key="1">
    <source>
        <dbReference type="ARBA" id="ARBA00006407"/>
    </source>
</evidence>
<dbReference type="InterPro" id="IPR007129">
    <property type="entry name" value="Ubiqinol_cyt_c_chaperone_CPB3"/>
</dbReference>
<feature type="region of interest" description="Disordered" evidence="2">
    <location>
        <begin position="27"/>
        <end position="55"/>
    </location>
</feature>
<feature type="domain" description="Ubiquinol-cytochrome c chaperone" evidence="3">
    <location>
        <begin position="113"/>
        <end position="167"/>
    </location>
</feature>
<dbReference type="PANTHER" id="PTHR12184:SF1">
    <property type="entry name" value="UBIQUINOL-CYTOCHROME-C REDUCTASE COMPLEX ASSEMBLY FACTOR 1"/>
    <property type="match status" value="1"/>
</dbReference>
<dbReference type="InterPro" id="IPR021150">
    <property type="entry name" value="Ubiq_cyt_c_chap"/>
</dbReference>
<dbReference type="Proteomes" id="UP000292957">
    <property type="component" value="Unassembled WGS sequence"/>
</dbReference>
<feature type="compositionally biased region" description="Low complexity" evidence="2">
    <location>
        <begin position="27"/>
        <end position="36"/>
    </location>
</feature>
<name>A0A4Q9MQ24_9APHY</name>
<evidence type="ECO:0000313" key="4">
    <source>
        <dbReference type="EMBL" id="TBU28321.1"/>
    </source>
</evidence>
<dbReference type="AlphaFoldDB" id="A0A4Q9MQ24"/>
<feature type="domain" description="Ubiquinol-cytochrome c chaperone" evidence="3">
    <location>
        <begin position="210"/>
        <end position="254"/>
    </location>
</feature>